<proteinExistence type="predicted"/>
<dbReference type="AlphaFoldDB" id="A0A4U5MQN0"/>
<comment type="caution">
    <text evidence="1">The sequence shown here is derived from an EMBL/GenBank/DDBJ whole genome shotgun (WGS) entry which is preliminary data.</text>
</comment>
<reference evidence="1 2" key="2">
    <citation type="journal article" date="2019" name="G3 (Bethesda)">
        <title>Hybrid Assembly of the Genome of the Entomopathogenic Nematode Steinernema carpocapsae Identifies the X-Chromosome.</title>
        <authorList>
            <person name="Serra L."/>
            <person name="Macchietto M."/>
            <person name="Macias-Munoz A."/>
            <person name="McGill C.J."/>
            <person name="Rodriguez I.M."/>
            <person name="Rodriguez B."/>
            <person name="Murad R."/>
            <person name="Mortazavi A."/>
        </authorList>
    </citation>
    <scope>NUCLEOTIDE SEQUENCE [LARGE SCALE GENOMIC DNA]</scope>
    <source>
        <strain evidence="1 2">ALL</strain>
    </source>
</reference>
<keyword evidence="2" id="KW-1185">Reference proteome</keyword>
<dbReference type="Proteomes" id="UP000298663">
    <property type="component" value="Unassembled WGS sequence"/>
</dbReference>
<name>A0A4U5MQN0_STECR</name>
<gene>
    <name evidence="1" type="ORF">L596_019300</name>
</gene>
<sequence>MSKFLQIPQFPDLPKHQISSQLPFAALLIPHIVAQKPLVIIFLIYPQSCAGNAQHTLSLAGNARAPLPNGHKERRIEALTSEKVKNIRPARVTPTR</sequence>
<accession>A0A4U5MQN0</accession>
<evidence type="ECO:0000313" key="2">
    <source>
        <dbReference type="Proteomes" id="UP000298663"/>
    </source>
</evidence>
<dbReference type="EMBL" id="AZBU02000006">
    <property type="protein sequence ID" value="TKR71752.1"/>
    <property type="molecule type" value="Genomic_DNA"/>
</dbReference>
<protein>
    <submittedName>
        <fullName evidence="1">Uncharacterized protein</fullName>
    </submittedName>
</protein>
<evidence type="ECO:0000313" key="1">
    <source>
        <dbReference type="EMBL" id="TKR71752.1"/>
    </source>
</evidence>
<organism evidence="1 2">
    <name type="scientific">Steinernema carpocapsae</name>
    <name type="common">Entomopathogenic nematode</name>
    <dbReference type="NCBI Taxonomy" id="34508"/>
    <lineage>
        <taxon>Eukaryota</taxon>
        <taxon>Metazoa</taxon>
        <taxon>Ecdysozoa</taxon>
        <taxon>Nematoda</taxon>
        <taxon>Chromadorea</taxon>
        <taxon>Rhabditida</taxon>
        <taxon>Tylenchina</taxon>
        <taxon>Panagrolaimomorpha</taxon>
        <taxon>Strongyloidoidea</taxon>
        <taxon>Steinernematidae</taxon>
        <taxon>Steinernema</taxon>
    </lineage>
</organism>
<reference evidence="1 2" key="1">
    <citation type="journal article" date="2015" name="Genome Biol.">
        <title>Comparative genomics of Steinernema reveals deeply conserved gene regulatory networks.</title>
        <authorList>
            <person name="Dillman A.R."/>
            <person name="Macchietto M."/>
            <person name="Porter C.F."/>
            <person name="Rogers A."/>
            <person name="Williams B."/>
            <person name="Antoshechkin I."/>
            <person name="Lee M.M."/>
            <person name="Goodwin Z."/>
            <person name="Lu X."/>
            <person name="Lewis E.E."/>
            <person name="Goodrich-Blair H."/>
            <person name="Stock S.P."/>
            <person name="Adams B.J."/>
            <person name="Sternberg P.W."/>
            <person name="Mortazavi A."/>
        </authorList>
    </citation>
    <scope>NUCLEOTIDE SEQUENCE [LARGE SCALE GENOMIC DNA]</scope>
    <source>
        <strain evidence="1 2">ALL</strain>
    </source>
</reference>